<sequence>MSDSRAWDQRYAGEGFAFGAEPNLYLRSLAPRLRPGLRALALGDGEGRNGAWLAGQGLATTSLDWSPVASAKARVFAATQGVAMDVVTADLTAWEYPTAQFDLVAWIFVHLPAGDRARVAEGAVRSLAPGGLLALECFSPAQEGRRSGGPKEPSLLFTRSIVETLFAGLETLELLEGAVLLDEGPKHQGQAEVIRALFRKP</sequence>
<reference evidence="2" key="2">
    <citation type="journal article" date="2021" name="Syst. Appl. Microbiol.">
        <title>Roseomonas hellenica sp. nov., isolated from roots of wild-growing Alkanna tinctoria.</title>
        <authorList>
            <person name="Rat A."/>
            <person name="Naranjo H.D."/>
            <person name="Lebbe L."/>
            <person name="Cnockaert M."/>
            <person name="Krigas N."/>
            <person name="Grigoriadou K."/>
            <person name="Maloupa E."/>
            <person name="Willems A."/>
        </authorList>
    </citation>
    <scope>NUCLEOTIDE SEQUENCE</scope>
    <source>
        <strain evidence="2">LMG 28251</strain>
    </source>
</reference>
<feature type="domain" description="Methyltransferase" evidence="1">
    <location>
        <begin position="40"/>
        <end position="131"/>
    </location>
</feature>
<comment type="caution">
    <text evidence="2">The sequence shown here is derived from an EMBL/GenBank/DDBJ whole genome shotgun (WGS) entry which is preliminary data.</text>
</comment>
<organism evidence="2 3">
    <name type="scientific">Plastoroseomonas arctica</name>
    <dbReference type="NCBI Taxonomy" id="1509237"/>
    <lineage>
        <taxon>Bacteria</taxon>
        <taxon>Pseudomonadati</taxon>
        <taxon>Pseudomonadota</taxon>
        <taxon>Alphaproteobacteria</taxon>
        <taxon>Acetobacterales</taxon>
        <taxon>Acetobacteraceae</taxon>
        <taxon>Plastoroseomonas</taxon>
    </lineage>
</organism>
<dbReference type="EMBL" id="JAAEDH010000002">
    <property type="protein sequence ID" value="MBR0653891.1"/>
    <property type="molecule type" value="Genomic_DNA"/>
</dbReference>
<dbReference type="InterPro" id="IPR041698">
    <property type="entry name" value="Methyltransf_25"/>
</dbReference>
<dbReference type="Proteomes" id="UP001196068">
    <property type="component" value="Unassembled WGS sequence"/>
</dbReference>
<protein>
    <submittedName>
        <fullName evidence="2">Class I SAM-dependent methyltransferase</fullName>
    </submittedName>
</protein>
<accession>A0AAF1KKS9</accession>
<dbReference type="RefSeq" id="WP_211872600.1">
    <property type="nucleotide sequence ID" value="NZ_JAAEDH010000002.1"/>
</dbReference>
<dbReference type="GO" id="GO:0008168">
    <property type="term" value="F:methyltransferase activity"/>
    <property type="evidence" value="ECO:0007669"/>
    <property type="project" value="UniProtKB-KW"/>
</dbReference>
<dbReference type="CDD" id="cd02440">
    <property type="entry name" value="AdoMet_MTases"/>
    <property type="match status" value="1"/>
</dbReference>
<dbReference type="InterPro" id="IPR029063">
    <property type="entry name" value="SAM-dependent_MTases_sf"/>
</dbReference>
<dbReference type="Pfam" id="PF13649">
    <property type="entry name" value="Methyltransf_25"/>
    <property type="match status" value="1"/>
</dbReference>
<evidence type="ECO:0000313" key="3">
    <source>
        <dbReference type="Proteomes" id="UP001196068"/>
    </source>
</evidence>
<gene>
    <name evidence="2" type="ORF">GXW79_02245</name>
</gene>
<dbReference type="GO" id="GO:0032259">
    <property type="term" value="P:methylation"/>
    <property type="evidence" value="ECO:0007669"/>
    <property type="project" value="UniProtKB-KW"/>
</dbReference>
<keyword evidence="2" id="KW-0808">Transferase</keyword>
<dbReference type="AlphaFoldDB" id="A0AAF1KKS9"/>
<evidence type="ECO:0000313" key="2">
    <source>
        <dbReference type="EMBL" id="MBR0653891.1"/>
    </source>
</evidence>
<evidence type="ECO:0000259" key="1">
    <source>
        <dbReference type="Pfam" id="PF13649"/>
    </source>
</evidence>
<keyword evidence="2" id="KW-0489">Methyltransferase</keyword>
<dbReference type="Gene3D" id="3.40.50.150">
    <property type="entry name" value="Vaccinia Virus protein VP39"/>
    <property type="match status" value="1"/>
</dbReference>
<dbReference type="SUPFAM" id="SSF53335">
    <property type="entry name" value="S-adenosyl-L-methionine-dependent methyltransferases"/>
    <property type="match status" value="1"/>
</dbReference>
<keyword evidence="3" id="KW-1185">Reference proteome</keyword>
<name>A0AAF1KKS9_9PROT</name>
<proteinExistence type="predicted"/>
<reference evidence="2" key="1">
    <citation type="submission" date="2020-01" db="EMBL/GenBank/DDBJ databases">
        <authorList>
            <person name="Rat A."/>
        </authorList>
    </citation>
    <scope>NUCLEOTIDE SEQUENCE</scope>
    <source>
        <strain evidence="2">LMG 28251</strain>
    </source>
</reference>